<name>A0A6J8CPM5_MYTCO</name>
<dbReference type="CDD" id="cd22755">
    <property type="entry name" value="OTU_CeDUB-like"/>
    <property type="match status" value="1"/>
</dbReference>
<dbReference type="InterPro" id="IPR050704">
    <property type="entry name" value="Peptidase_C85-like"/>
</dbReference>
<organism evidence="4 5">
    <name type="scientific">Mytilus coruscus</name>
    <name type="common">Sea mussel</name>
    <dbReference type="NCBI Taxonomy" id="42192"/>
    <lineage>
        <taxon>Eukaryota</taxon>
        <taxon>Metazoa</taxon>
        <taxon>Spiralia</taxon>
        <taxon>Lophotrochozoa</taxon>
        <taxon>Mollusca</taxon>
        <taxon>Bivalvia</taxon>
        <taxon>Autobranchia</taxon>
        <taxon>Pteriomorphia</taxon>
        <taxon>Mytilida</taxon>
        <taxon>Mytiloidea</taxon>
        <taxon>Mytilidae</taxon>
        <taxon>Mytilinae</taxon>
        <taxon>Mytilus</taxon>
    </lineage>
</organism>
<dbReference type="GO" id="GO:0004843">
    <property type="term" value="F:cysteine-type deubiquitinase activity"/>
    <property type="evidence" value="ECO:0007669"/>
    <property type="project" value="TreeGrafter"/>
</dbReference>
<dbReference type="InterPro" id="IPR038765">
    <property type="entry name" value="Papain-like_cys_pep_sf"/>
</dbReference>
<keyword evidence="2" id="KW-0472">Membrane</keyword>
<keyword evidence="5" id="KW-1185">Reference proteome</keyword>
<evidence type="ECO:0000313" key="4">
    <source>
        <dbReference type="EMBL" id="CAC5398438.1"/>
    </source>
</evidence>
<dbReference type="OrthoDB" id="6137149at2759"/>
<evidence type="ECO:0000259" key="3">
    <source>
        <dbReference type="PROSITE" id="PS50802"/>
    </source>
</evidence>
<feature type="transmembrane region" description="Helical" evidence="2">
    <location>
        <begin position="623"/>
        <end position="641"/>
    </location>
</feature>
<dbReference type="Pfam" id="PF02338">
    <property type="entry name" value="OTU"/>
    <property type="match status" value="1"/>
</dbReference>
<evidence type="ECO:0000256" key="2">
    <source>
        <dbReference type="SAM" id="Phobius"/>
    </source>
</evidence>
<dbReference type="SUPFAM" id="SSF54001">
    <property type="entry name" value="Cysteine proteinases"/>
    <property type="match status" value="1"/>
</dbReference>
<dbReference type="AlphaFoldDB" id="A0A6J8CPM5"/>
<proteinExistence type="predicted"/>
<dbReference type="GO" id="GO:0016579">
    <property type="term" value="P:protein deubiquitination"/>
    <property type="evidence" value="ECO:0007669"/>
    <property type="project" value="TreeGrafter"/>
</dbReference>
<dbReference type="EMBL" id="CACVKT020005897">
    <property type="protein sequence ID" value="CAC5398438.1"/>
    <property type="molecule type" value="Genomic_DNA"/>
</dbReference>
<evidence type="ECO:0000313" key="5">
    <source>
        <dbReference type="Proteomes" id="UP000507470"/>
    </source>
</evidence>
<reference evidence="4 5" key="1">
    <citation type="submission" date="2020-06" db="EMBL/GenBank/DDBJ databases">
        <authorList>
            <person name="Li R."/>
            <person name="Bekaert M."/>
        </authorList>
    </citation>
    <scope>NUCLEOTIDE SEQUENCE [LARGE SCALE GENOMIC DNA]</scope>
    <source>
        <strain evidence="5">wild</strain>
    </source>
</reference>
<gene>
    <name evidence="4" type="ORF">MCOR_32810</name>
</gene>
<feature type="region of interest" description="Disordered" evidence="1">
    <location>
        <begin position="253"/>
        <end position="291"/>
    </location>
</feature>
<feature type="compositionally biased region" description="Basic and acidic residues" evidence="1">
    <location>
        <begin position="253"/>
        <end position="283"/>
    </location>
</feature>
<dbReference type="PANTHER" id="PTHR12419">
    <property type="entry name" value="OTU DOMAIN CONTAINING PROTEIN"/>
    <property type="match status" value="1"/>
</dbReference>
<dbReference type="PROSITE" id="PS50802">
    <property type="entry name" value="OTU"/>
    <property type="match status" value="1"/>
</dbReference>
<feature type="domain" description="OTU" evidence="3">
    <location>
        <begin position="10"/>
        <end position="138"/>
    </location>
</feature>
<dbReference type="Proteomes" id="UP000507470">
    <property type="component" value="Unassembled WGS sequence"/>
</dbReference>
<protein>
    <recommendedName>
        <fullName evidence="3">OTU domain-containing protein</fullName>
    </recommendedName>
</protein>
<dbReference type="InterPro" id="IPR003323">
    <property type="entry name" value="OTU_dom"/>
</dbReference>
<evidence type="ECO:0000256" key="1">
    <source>
        <dbReference type="SAM" id="MobiDB-lite"/>
    </source>
</evidence>
<sequence length="662" mass="76906">MPTHNIGTPLKSKQITADGNCLFRAISYAVSNRQENFKQIRKELVHHILCHSHQFNSFLDSETVNEYMKRTNMIEENVWGTELEIIAAADLLKTDIFTYLEGKWIKYSSKQICSKNNVNDQAIYLNNVGNHYEVVLSVLPGGKETVTLNSQESTRKGNQSDAEKDKMNLHYELSHEVTMKRKYEQHELNFPKKCLKEDENSFGLIKKKTCLEWPGKDLAVCKPRAPEQGLTKTEKEKLKYQLDRQFRFNKIEKQNRKYEQDRSYKEKLTQTSKEKYENDAKYRESKKRKSIQKYANDKEHNSYVRNSSIQKYADDDDFKSKVKRASIQKYADDDDFKSKVKQASIQKYADDDDFKSKVKQASMQKYADYDDFKSKVKQASIQKYADDDDFKSEVKQASIQKYADNDDFKSKVKQASIQKYADDDDFKSKVKQASIQKYADDDDFKSEVKQASIQKYADNDDFKINKQASIQKYADDDDFKSKVKQASIQKYADDDDFKSEVKQASIQKYADNDDFKSKVKQASIQKYADDDEHKALQTTSDSEEPCDLSSSNTLVHNNLNANVSNTNNQTTNKHDNPMSMFADATITGNVFDINIYSGEKQYYKQQLRALSEKLASTSFLLDMFMYCLLFSKIVIILLFFFKSSIFLETYSNHCYQSPECLI</sequence>
<keyword evidence="2" id="KW-1133">Transmembrane helix</keyword>
<dbReference type="Gene3D" id="3.90.70.80">
    <property type="match status" value="1"/>
</dbReference>
<keyword evidence="2" id="KW-0812">Transmembrane</keyword>
<accession>A0A6J8CPM5</accession>